<dbReference type="AlphaFoldDB" id="A0ABC8RNT5"/>
<organism evidence="2 3">
    <name type="scientific">Ilex paraguariensis</name>
    <name type="common">yerba mate</name>
    <dbReference type="NCBI Taxonomy" id="185542"/>
    <lineage>
        <taxon>Eukaryota</taxon>
        <taxon>Viridiplantae</taxon>
        <taxon>Streptophyta</taxon>
        <taxon>Embryophyta</taxon>
        <taxon>Tracheophyta</taxon>
        <taxon>Spermatophyta</taxon>
        <taxon>Magnoliopsida</taxon>
        <taxon>eudicotyledons</taxon>
        <taxon>Gunneridae</taxon>
        <taxon>Pentapetalae</taxon>
        <taxon>asterids</taxon>
        <taxon>campanulids</taxon>
        <taxon>Aquifoliales</taxon>
        <taxon>Aquifoliaceae</taxon>
        <taxon>Ilex</taxon>
    </lineage>
</organism>
<feature type="region of interest" description="Disordered" evidence="1">
    <location>
        <begin position="225"/>
        <end position="255"/>
    </location>
</feature>
<evidence type="ECO:0000256" key="1">
    <source>
        <dbReference type="SAM" id="MobiDB-lite"/>
    </source>
</evidence>
<gene>
    <name evidence="2" type="ORF">ILEXP_LOCUS12460</name>
</gene>
<dbReference type="Proteomes" id="UP001642360">
    <property type="component" value="Unassembled WGS sequence"/>
</dbReference>
<comment type="caution">
    <text evidence="2">The sequence shown here is derived from an EMBL/GenBank/DDBJ whole genome shotgun (WGS) entry which is preliminary data.</text>
</comment>
<sequence length="372" mass="41670">MAMENDNTVVSESYSRYMIVRPENGGIFDLLRFWVSADKRGAAKFIESSDYGVLAEELGGGDVTAPDHRWVIFVSIIVRKILSLSGKPMEWIGYLIEFVLNLFSLNGNLLGLLCNLLHGKVVMPQRGSETFISLIGHIDGRIDLSRTGSEEDTDETSFGERSMKAEIGNWPLMDLCMMAAKLSYENAKVVENVVNHHWKACPFYHCSMHFVEFYNCWNGSSEGSESRSSSIDSDTQHGGGDQSSDFEGPSSTGETKLTPEMIEMTAYFCVKSVLKSLLTEHKNAKFVKVDEEPNPNYFGLRYLIPAYLNAVWELIRSLAMGYVKGPEYKECWESILFRIVGLALPGISAHSPMDYVNSVRLGRGRTIRMSSL</sequence>
<dbReference type="EMBL" id="CAUOFW020001414">
    <property type="protein sequence ID" value="CAK9144699.1"/>
    <property type="molecule type" value="Genomic_DNA"/>
</dbReference>
<keyword evidence="3" id="KW-1185">Reference proteome</keyword>
<proteinExistence type="predicted"/>
<dbReference type="PANTHER" id="PTHR46086">
    <property type="entry name" value="ALPHA/BETA-HYDROLASES SUPERFAMILY PROTEIN"/>
    <property type="match status" value="1"/>
</dbReference>
<dbReference type="InterPro" id="IPR044819">
    <property type="entry name" value="OBL-like"/>
</dbReference>
<reference evidence="2 3" key="1">
    <citation type="submission" date="2024-02" db="EMBL/GenBank/DDBJ databases">
        <authorList>
            <person name="Vignale AGUSTIN F."/>
            <person name="Sosa J E."/>
            <person name="Modenutti C."/>
        </authorList>
    </citation>
    <scope>NUCLEOTIDE SEQUENCE [LARGE SCALE GENOMIC DNA]</scope>
</reference>
<feature type="compositionally biased region" description="Polar residues" evidence="1">
    <location>
        <begin position="242"/>
        <end position="255"/>
    </location>
</feature>
<accession>A0ABC8RNT5</accession>
<evidence type="ECO:0000313" key="3">
    <source>
        <dbReference type="Proteomes" id="UP001642360"/>
    </source>
</evidence>
<protein>
    <submittedName>
        <fullName evidence="2">Uncharacterized protein</fullName>
    </submittedName>
</protein>
<dbReference type="PANTHER" id="PTHR46086:SF3">
    <property type="entry name" value="TRIACYLGLYCEROL LIPASE OBL1"/>
    <property type="match status" value="1"/>
</dbReference>
<name>A0ABC8RNT5_9AQUA</name>
<evidence type="ECO:0000313" key="2">
    <source>
        <dbReference type="EMBL" id="CAK9144699.1"/>
    </source>
</evidence>